<feature type="binding site" evidence="5">
    <location>
        <position position="13"/>
    </location>
    <ligand>
        <name>[4Fe-4S] cluster</name>
        <dbReference type="ChEBI" id="CHEBI:49883"/>
    </ligand>
</feature>
<sequence length="283" mass="32433">MKRVIIADNAGFCFGVKRAMNIAYNEIEEKRDMQVYALGPLIHNRQAVEKYEERGLITVDEIEEIEIKENIEMIIRSHGVAKKIYDEARDRGIEIVDTTCPFVKKIHEIVKKSEEDKKAIILLGDKNHPEVIGINGWCKDSAIIFKDMDDVLKYDFDYDKSYVVVSQTTMNEENFEKIIEYLESLNLELDIKNTICSATRVRQQSARELSSKVDVMVVIGGKHSSNTQKLVNICKERGNTVSIETREDLYDVDFSNYEVIGVTAGASTPDWIIHEAIEYLEKL</sequence>
<feature type="binding site" evidence="5">
    <location>
        <position position="267"/>
    </location>
    <ligand>
        <name>dimethylallyl diphosphate</name>
        <dbReference type="ChEBI" id="CHEBI:57623"/>
    </ligand>
</feature>
<dbReference type="NCBIfam" id="TIGR00216">
    <property type="entry name" value="ispH_lytB"/>
    <property type="match status" value="1"/>
</dbReference>
<keyword evidence="1 5" id="KW-0004">4Fe-4S</keyword>
<feature type="binding site" evidence="5">
    <location>
        <position position="267"/>
    </location>
    <ligand>
        <name>isopentenyl diphosphate</name>
        <dbReference type="ChEBI" id="CHEBI:128769"/>
    </ligand>
</feature>
<feature type="binding site" evidence="5">
    <location>
        <position position="196"/>
    </location>
    <ligand>
        <name>[4Fe-4S] cluster</name>
        <dbReference type="ChEBI" id="CHEBI:49883"/>
    </ligand>
</feature>
<evidence type="ECO:0000313" key="7">
    <source>
        <dbReference type="Proteomes" id="UP000241434"/>
    </source>
</evidence>
<comment type="pathway">
    <text evidence="5">Isoprenoid biosynthesis; isopentenyl diphosphate biosynthesis via DXP pathway; isopentenyl diphosphate from 1-deoxy-D-xylulose 5-phosphate: step 6/6.</text>
</comment>
<keyword evidence="5 6" id="KW-0560">Oxidoreductase</keyword>
<evidence type="ECO:0000313" key="6">
    <source>
        <dbReference type="EMBL" id="PSJ31868.1"/>
    </source>
</evidence>
<comment type="similarity">
    <text evidence="5">Belongs to the IspH family.</text>
</comment>
<feature type="binding site" evidence="5">
    <location>
        <position position="43"/>
    </location>
    <ligand>
        <name>isopentenyl diphosphate</name>
        <dbReference type="ChEBI" id="CHEBI:128769"/>
    </ligand>
</feature>
<dbReference type="InterPro" id="IPR003451">
    <property type="entry name" value="LytB/IspH"/>
</dbReference>
<dbReference type="CDD" id="cd13944">
    <property type="entry name" value="lytB_ispH"/>
    <property type="match status" value="1"/>
</dbReference>
<feature type="binding site" evidence="5">
    <location>
        <position position="168"/>
    </location>
    <ligand>
        <name>(2E)-4-hydroxy-3-methylbut-2-enyl diphosphate</name>
        <dbReference type="ChEBI" id="CHEBI:128753"/>
    </ligand>
</feature>
<dbReference type="UniPathway" id="UPA00056">
    <property type="reaction ID" value="UER00097"/>
</dbReference>
<comment type="catalytic activity">
    <reaction evidence="5">
        <text>isopentenyl diphosphate + 2 oxidized [2Fe-2S]-[ferredoxin] + H2O = (2E)-4-hydroxy-3-methylbut-2-enyl diphosphate + 2 reduced [2Fe-2S]-[ferredoxin] + 2 H(+)</text>
        <dbReference type="Rhea" id="RHEA:24488"/>
        <dbReference type="Rhea" id="RHEA-COMP:10000"/>
        <dbReference type="Rhea" id="RHEA-COMP:10001"/>
        <dbReference type="ChEBI" id="CHEBI:15377"/>
        <dbReference type="ChEBI" id="CHEBI:15378"/>
        <dbReference type="ChEBI" id="CHEBI:33737"/>
        <dbReference type="ChEBI" id="CHEBI:33738"/>
        <dbReference type="ChEBI" id="CHEBI:128753"/>
        <dbReference type="ChEBI" id="CHEBI:128769"/>
        <dbReference type="EC" id="1.17.7.4"/>
    </reaction>
</comment>
<comment type="cofactor">
    <cofactor evidence="5">
        <name>[4Fe-4S] cluster</name>
        <dbReference type="ChEBI" id="CHEBI:49883"/>
    </cofactor>
    <text evidence="5">Binds 1 [4Fe-4S] cluster per subunit.</text>
</comment>
<evidence type="ECO:0000256" key="2">
    <source>
        <dbReference type="ARBA" id="ARBA00022723"/>
    </source>
</evidence>
<gene>
    <name evidence="5" type="primary">ispH</name>
    <name evidence="6" type="ORF">UF10_04470</name>
</gene>
<dbReference type="AlphaFoldDB" id="A0A2P7Q1M4"/>
<feature type="binding site" evidence="5">
    <location>
        <position position="128"/>
    </location>
    <ligand>
        <name>dimethylallyl diphosphate</name>
        <dbReference type="ChEBI" id="CHEBI:57623"/>
    </ligand>
</feature>
<dbReference type="HAMAP" id="MF_00191">
    <property type="entry name" value="IspH"/>
    <property type="match status" value="1"/>
</dbReference>
<dbReference type="GO" id="GO:0016114">
    <property type="term" value="P:terpenoid biosynthetic process"/>
    <property type="evidence" value="ECO:0007669"/>
    <property type="project" value="UniProtKB-UniRule"/>
</dbReference>
<feature type="binding site" evidence="5">
    <location>
        <position position="225"/>
    </location>
    <ligand>
        <name>dimethylallyl diphosphate</name>
        <dbReference type="ChEBI" id="CHEBI:57623"/>
    </ligand>
</feature>
<dbReference type="Gene3D" id="3.40.50.11270">
    <property type="match status" value="1"/>
</dbReference>
<dbReference type="Proteomes" id="UP000241434">
    <property type="component" value="Unassembled WGS sequence"/>
</dbReference>
<feature type="binding site" evidence="5">
    <location>
        <position position="78"/>
    </location>
    <ligand>
        <name>isopentenyl diphosphate</name>
        <dbReference type="ChEBI" id="CHEBI:128769"/>
    </ligand>
</feature>
<name>A0A2P7Q1M4_9FIRM</name>
<keyword evidence="7" id="KW-1185">Reference proteome</keyword>
<feature type="binding site" evidence="5">
    <location>
        <position position="225"/>
    </location>
    <ligand>
        <name>(2E)-4-hydroxy-3-methylbut-2-enyl diphosphate</name>
        <dbReference type="ChEBI" id="CHEBI:128753"/>
    </ligand>
</feature>
<dbReference type="RefSeq" id="WP_106776625.1">
    <property type="nucleotide sequence ID" value="NZ_JYGE01000003.1"/>
</dbReference>
<dbReference type="GO" id="GO:0051539">
    <property type="term" value="F:4 iron, 4 sulfur cluster binding"/>
    <property type="evidence" value="ECO:0007669"/>
    <property type="project" value="UniProtKB-UniRule"/>
</dbReference>
<dbReference type="PANTHER" id="PTHR30426:SF0">
    <property type="entry name" value="4-HYDROXY-3-METHYLBUT-2-ENYL DIPHOSPHATE REDUCTASE"/>
    <property type="match status" value="1"/>
</dbReference>
<feature type="binding site" evidence="5">
    <location>
        <position position="100"/>
    </location>
    <ligand>
        <name>[4Fe-4S] cluster</name>
        <dbReference type="ChEBI" id="CHEBI:49883"/>
    </ligand>
</feature>
<feature type="binding site" evidence="5">
    <location>
        <position position="43"/>
    </location>
    <ligand>
        <name>dimethylallyl diphosphate</name>
        <dbReference type="ChEBI" id="CHEBI:57623"/>
    </ligand>
</feature>
<feature type="binding site" evidence="5">
    <location>
        <position position="224"/>
    </location>
    <ligand>
        <name>(2E)-4-hydroxy-3-methylbut-2-enyl diphosphate</name>
        <dbReference type="ChEBI" id="CHEBI:128753"/>
    </ligand>
</feature>
<feature type="binding site" evidence="5">
    <location>
        <position position="128"/>
    </location>
    <ligand>
        <name>(2E)-4-hydroxy-3-methylbut-2-enyl diphosphate</name>
        <dbReference type="ChEBI" id="CHEBI:128753"/>
    </ligand>
</feature>
<evidence type="ECO:0000256" key="5">
    <source>
        <dbReference type="HAMAP-Rule" id="MF_00191"/>
    </source>
</evidence>
<feature type="binding site" evidence="5">
    <location>
        <position position="128"/>
    </location>
    <ligand>
        <name>isopentenyl diphosphate</name>
        <dbReference type="ChEBI" id="CHEBI:128769"/>
    </ligand>
</feature>
<dbReference type="EMBL" id="JYGE01000003">
    <property type="protein sequence ID" value="PSJ31868.1"/>
    <property type="molecule type" value="Genomic_DNA"/>
</dbReference>
<keyword evidence="3 5" id="KW-0408">Iron</keyword>
<keyword evidence="2 5" id="KW-0479">Metal-binding</keyword>
<comment type="function">
    <text evidence="5">Catalyzes the conversion of 1-hydroxy-2-methyl-2-(E)-butenyl 4-diphosphate (HMBPP) into a mixture of isopentenyl diphosphate (IPP) and dimethylallyl diphosphate (DMAPP). Acts in the terminal step of the DOXP/MEP pathway for isoprenoid precursor biosynthesis.</text>
</comment>
<comment type="catalytic activity">
    <reaction evidence="5">
        <text>dimethylallyl diphosphate + 2 oxidized [2Fe-2S]-[ferredoxin] + H2O = (2E)-4-hydroxy-3-methylbut-2-enyl diphosphate + 2 reduced [2Fe-2S]-[ferredoxin] + 2 H(+)</text>
        <dbReference type="Rhea" id="RHEA:24825"/>
        <dbReference type="Rhea" id="RHEA-COMP:10000"/>
        <dbReference type="Rhea" id="RHEA-COMP:10001"/>
        <dbReference type="ChEBI" id="CHEBI:15377"/>
        <dbReference type="ChEBI" id="CHEBI:15378"/>
        <dbReference type="ChEBI" id="CHEBI:33737"/>
        <dbReference type="ChEBI" id="CHEBI:33738"/>
        <dbReference type="ChEBI" id="CHEBI:57623"/>
        <dbReference type="ChEBI" id="CHEBI:128753"/>
        <dbReference type="EC" id="1.17.7.4"/>
    </reaction>
</comment>
<feature type="binding site" evidence="5">
    <location>
        <position position="224"/>
    </location>
    <ligand>
        <name>dimethylallyl diphosphate</name>
        <dbReference type="ChEBI" id="CHEBI:57623"/>
    </ligand>
</feature>
<feature type="binding site" evidence="5">
    <location>
        <position position="226"/>
    </location>
    <ligand>
        <name>(2E)-4-hydroxy-3-methylbut-2-enyl diphosphate</name>
        <dbReference type="ChEBI" id="CHEBI:128753"/>
    </ligand>
</feature>
<keyword evidence="4 5" id="KW-0411">Iron-sulfur</keyword>
<dbReference type="GO" id="GO:0046872">
    <property type="term" value="F:metal ion binding"/>
    <property type="evidence" value="ECO:0007669"/>
    <property type="project" value="UniProtKB-KW"/>
</dbReference>
<feature type="binding site" evidence="5">
    <location>
        <position position="78"/>
    </location>
    <ligand>
        <name>dimethylallyl diphosphate</name>
        <dbReference type="ChEBI" id="CHEBI:57623"/>
    </ligand>
</feature>
<dbReference type="UniPathway" id="UPA00059">
    <property type="reaction ID" value="UER00105"/>
</dbReference>
<evidence type="ECO:0000256" key="3">
    <source>
        <dbReference type="ARBA" id="ARBA00023004"/>
    </source>
</evidence>
<feature type="binding site" evidence="5">
    <location>
        <position position="226"/>
    </location>
    <ligand>
        <name>isopentenyl diphosphate</name>
        <dbReference type="ChEBI" id="CHEBI:128769"/>
    </ligand>
</feature>
<dbReference type="Gene3D" id="3.40.1010.20">
    <property type="entry name" value="4-hydroxy-3-methylbut-2-enyl diphosphate reductase, catalytic domain"/>
    <property type="match status" value="2"/>
</dbReference>
<dbReference type="PANTHER" id="PTHR30426">
    <property type="entry name" value="4-HYDROXY-3-METHYLBUT-2-ENYL DIPHOSPHATE REDUCTASE"/>
    <property type="match status" value="1"/>
</dbReference>
<dbReference type="GO" id="GO:0019288">
    <property type="term" value="P:isopentenyl diphosphate biosynthetic process, methylerythritol 4-phosphate pathway"/>
    <property type="evidence" value="ECO:0007669"/>
    <property type="project" value="UniProtKB-UniRule"/>
</dbReference>
<feature type="active site" description="Proton donor" evidence="5">
    <location>
        <position position="130"/>
    </location>
</feature>
<dbReference type="OrthoDB" id="9804077at2"/>
<protein>
    <recommendedName>
        <fullName evidence="5">4-hydroxy-3-methylbut-2-enyl diphosphate reductase</fullName>
        <shortName evidence="5">HMBPP reductase</shortName>
        <ecNumber evidence="5">1.17.7.4</ecNumber>
    </recommendedName>
</protein>
<dbReference type="GO" id="GO:0051745">
    <property type="term" value="F:4-hydroxy-3-methylbut-2-enyl diphosphate reductase activity"/>
    <property type="evidence" value="ECO:0007669"/>
    <property type="project" value="UniProtKB-UniRule"/>
</dbReference>
<reference evidence="6" key="1">
    <citation type="thesis" date="2015" institute="Rutgers" country="The State University of New Jersey, 14 College Farm Rd., New Brunswick, NJ, USA">
        <title>Ammonia toxicity in bacteria and its implications for treatment of and resource recovery from highly nitrogenous organic wastes.</title>
        <authorList>
            <person name="Luther A.K."/>
        </authorList>
    </citation>
    <scope>NUCLEOTIDE SEQUENCE</scope>
    <source>
        <strain evidence="6">RT-10B</strain>
    </source>
</reference>
<keyword evidence="5" id="KW-0414">Isoprene biosynthesis</keyword>
<evidence type="ECO:0000256" key="4">
    <source>
        <dbReference type="ARBA" id="ARBA00023014"/>
    </source>
</evidence>
<feature type="binding site" evidence="5">
    <location>
        <position position="78"/>
    </location>
    <ligand>
        <name>(2E)-4-hydroxy-3-methylbut-2-enyl diphosphate</name>
        <dbReference type="ChEBI" id="CHEBI:128753"/>
    </ligand>
</feature>
<accession>A0A2P7Q1M4</accession>
<organism evidence="6 7">
    <name type="scientific">Peptostreptococcus russellii</name>
    <dbReference type="NCBI Taxonomy" id="215200"/>
    <lineage>
        <taxon>Bacteria</taxon>
        <taxon>Bacillati</taxon>
        <taxon>Bacillota</taxon>
        <taxon>Clostridia</taxon>
        <taxon>Peptostreptococcales</taxon>
        <taxon>Peptostreptococcaceae</taxon>
        <taxon>Peptostreptococcus</taxon>
    </lineage>
</organism>
<feature type="binding site" evidence="5">
    <location>
        <position position="43"/>
    </location>
    <ligand>
        <name>(2E)-4-hydroxy-3-methylbut-2-enyl diphosphate</name>
        <dbReference type="ChEBI" id="CHEBI:128753"/>
    </ligand>
</feature>
<dbReference type="Pfam" id="PF02401">
    <property type="entry name" value="LYTB"/>
    <property type="match status" value="1"/>
</dbReference>
<feature type="binding site" evidence="5">
    <location>
        <position position="267"/>
    </location>
    <ligand>
        <name>(2E)-4-hydroxy-3-methylbut-2-enyl diphosphate</name>
        <dbReference type="ChEBI" id="CHEBI:128753"/>
    </ligand>
</feature>
<feature type="binding site" evidence="5">
    <location>
        <position position="225"/>
    </location>
    <ligand>
        <name>isopentenyl diphosphate</name>
        <dbReference type="ChEBI" id="CHEBI:128769"/>
    </ligand>
</feature>
<dbReference type="NCBIfam" id="NF002187">
    <property type="entry name" value="PRK01045.1-1"/>
    <property type="match status" value="1"/>
</dbReference>
<comment type="caution">
    <text evidence="6">The sequence shown here is derived from an EMBL/GenBank/DDBJ whole genome shotgun (WGS) entry which is preliminary data.</text>
</comment>
<feature type="binding site" evidence="5">
    <location>
        <position position="226"/>
    </location>
    <ligand>
        <name>dimethylallyl diphosphate</name>
        <dbReference type="ChEBI" id="CHEBI:57623"/>
    </ligand>
</feature>
<dbReference type="EC" id="1.17.7.4" evidence="5"/>
<evidence type="ECO:0000256" key="1">
    <source>
        <dbReference type="ARBA" id="ARBA00022485"/>
    </source>
</evidence>
<comment type="pathway">
    <text evidence="5">Isoprenoid biosynthesis; dimethylallyl diphosphate biosynthesis; dimethylallyl diphosphate from (2E)-4-hydroxy-3-methylbutenyl diphosphate: step 1/1.</text>
</comment>
<dbReference type="GO" id="GO:0050992">
    <property type="term" value="P:dimethylallyl diphosphate biosynthetic process"/>
    <property type="evidence" value="ECO:0007669"/>
    <property type="project" value="UniProtKB-UniRule"/>
</dbReference>
<feature type="binding site" evidence="5">
    <location>
        <position position="224"/>
    </location>
    <ligand>
        <name>isopentenyl diphosphate</name>
        <dbReference type="ChEBI" id="CHEBI:128769"/>
    </ligand>
</feature>
<proteinExistence type="inferred from homology"/>